<organism evidence="2">
    <name type="scientific">Timema californicum</name>
    <name type="common">California timema</name>
    <name type="synonym">Walking stick</name>
    <dbReference type="NCBI Taxonomy" id="61474"/>
    <lineage>
        <taxon>Eukaryota</taxon>
        <taxon>Metazoa</taxon>
        <taxon>Ecdysozoa</taxon>
        <taxon>Arthropoda</taxon>
        <taxon>Hexapoda</taxon>
        <taxon>Insecta</taxon>
        <taxon>Pterygota</taxon>
        <taxon>Neoptera</taxon>
        <taxon>Polyneoptera</taxon>
        <taxon>Phasmatodea</taxon>
        <taxon>Timematodea</taxon>
        <taxon>Timematoidea</taxon>
        <taxon>Timematidae</taxon>
        <taxon>Timema</taxon>
    </lineage>
</organism>
<feature type="transmembrane region" description="Helical" evidence="1">
    <location>
        <begin position="100"/>
        <end position="123"/>
    </location>
</feature>
<reference evidence="2" key="1">
    <citation type="submission" date="2020-11" db="EMBL/GenBank/DDBJ databases">
        <authorList>
            <person name="Tran Van P."/>
        </authorList>
    </citation>
    <scope>NUCLEOTIDE SEQUENCE</scope>
</reference>
<gene>
    <name evidence="2" type="ORF">TCMB3V08_LOCUS6573</name>
</gene>
<dbReference type="EMBL" id="OE181977">
    <property type="protein sequence ID" value="CAD7573952.1"/>
    <property type="molecule type" value="Genomic_DNA"/>
</dbReference>
<evidence type="ECO:0000256" key="1">
    <source>
        <dbReference type="SAM" id="Phobius"/>
    </source>
</evidence>
<evidence type="ECO:0000313" key="2">
    <source>
        <dbReference type="EMBL" id="CAD7573952.1"/>
    </source>
</evidence>
<proteinExistence type="predicted"/>
<accession>A0A7R9J8K2</accession>
<keyword evidence="1" id="KW-0812">Transmembrane</keyword>
<name>A0A7R9J8K2_TIMCA</name>
<protein>
    <submittedName>
        <fullName evidence="2">(California timema) hypothetical protein</fullName>
    </submittedName>
</protein>
<dbReference type="AlphaFoldDB" id="A0A7R9J8K2"/>
<keyword evidence="1" id="KW-1133">Transmembrane helix</keyword>
<keyword evidence="1" id="KW-0472">Membrane</keyword>
<feature type="transmembrane region" description="Helical" evidence="1">
    <location>
        <begin position="135"/>
        <end position="160"/>
    </location>
</feature>
<sequence>MRFMKTEEEPEDPSKKLKLSLTFGSDKYKSGRGLDCRILNAVRDVHSGNVDLYASMNMVKTTLTNKKGLVHSQNLMDGKHISGTQLLGSFRLGTSGSVRMIVYIAPASAGNMTVGSSLTWVGVSLLPKEAPMPLGYLTLSIVFGAASITSGTNLEFLNYFETEDEMKRAYKLEKIKHCMPDFR</sequence>